<feature type="domain" description="TRAP C4-dicarboxylate transport system permease DctM subunit" evidence="8">
    <location>
        <begin position="14"/>
        <end position="433"/>
    </location>
</feature>
<accession>A0A076EQX5</accession>
<proteinExistence type="predicted"/>
<protein>
    <recommendedName>
        <fullName evidence="8">TRAP C4-dicarboxylate transport system permease DctM subunit domain-containing protein</fullName>
    </recommendedName>
</protein>
<feature type="transmembrane region" description="Helical" evidence="7">
    <location>
        <begin position="368"/>
        <end position="391"/>
    </location>
</feature>
<evidence type="ECO:0000256" key="6">
    <source>
        <dbReference type="ARBA" id="ARBA00023136"/>
    </source>
</evidence>
<dbReference type="eggNOG" id="COG1593">
    <property type="taxonomic scope" value="Bacteria"/>
</dbReference>
<dbReference type="AlphaFoldDB" id="A0A076EQX5"/>
<dbReference type="PANTHER" id="PTHR33362">
    <property type="entry name" value="SIALIC ACID TRAP TRANSPORTER PERMEASE PROTEIN SIAT-RELATED"/>
    <property type="match status" value="1"/>
</dbReference>
<organism evidence="9 10">
    <name type="scientific">Rhodococcus opacus</name>
    <name type="common">Nocardia opaca</name>
    <dbReference type="NCBI Taxonomy" id="37919"/>
    <lineage>
        <taxon>Bacteria</taxon>
        <taxon>Bacillati</taxon>
        <taxon>Actinomycetota</taxon>
        <taxon>Actinomycetes</taxon>
        <taxon>Mycobacteriales</taxon>
        <taxon>Nocardiaceae</taxon>
        <taxon>Rhodococcus</taxon>
    </lineage>
</organism>
<keyword evidence="4 7" id="KW-0812">Transmembrane</keyword>
<comment type="subcellular location">
    <subcellularLocation>
        <location evidence="1">Cell inner membrane</location>
        <topology evidence="1">Multi-pass membrane protein</topology>
    </subcellularLocation>
</comment>
<feature type="transmembrane region" description="Helical" evidence="7">
    <location>
        <begin position="6"/>
        <end position="22"/>
    </location>
</feature>
<keyword evidence="3" id="KW-0997">Cell inner membrane</keyword>
<evidence type="ECO:0000256" key="4">
    <source>
        <dbReference type="ARBA" id="ARBA00022692"/>
    </source>
</evidence>
<keyword evidence="2" id="KW-1003">Cell membrane</keyword>
<dbReference type="Proteomes" id="UP000028488">
    <property type="component" value="Chromosome"/>
</dbReference>
<sequence>MALVALAIYLASVILLISLLKRPVGETMVVSFLVLCAFAGTQAPALAWESLSTSALNPIVFSVIVFVFLGALFERTGIINRQIDILNSLLGRIPGGAGYVSTISSALFGAVSHGGSANAAAVGSVTVPWMKRSGYPSHVAATLVAGNSGIGHVIPPSPSMLLLLGMAAVSPLADIGSVFLPLMVAAGWLLLYRLLVTLFFVRRYKVTAVDRSELLPFRTALRNGYLTLLVFLGILIPLLITIGPVHDYLQSAIGAGPTKAINIVVWIPILMLVLTALLGIKNLPHHPREAARFVADTAPSFVAVGATVLFAFAASEAFTALGLGDAVEALLGGLDANPIILLIIVGVVLVLVAGPLPAAATTATLGSVAFVTLTEAGVGVAAAIAAILIFVSTEGASPPAGAPIYIASGQAKTNPVKTFVPLVALYVVPFIALGVLIGAGILPIA</sequence>
<evidence type="ECO:0000259" key="8">
    <source>
        <dbReference type="Pfam" id="PF06808"/>
    </source>
</evidence>
<reference evidence="9 10" key="1">
    <citation type="submission" date="2014-07" db="EMBL/GenBank/DDBJ databases">
        <title>Genome Sequence of Rhodococcus opacus Strain R7, a Biodegrader of Mono- and Polycyclic Aromatic Hydrocarbons.</title>
        <authorList>
            <person name="Di Gennaro P."/>
            <person name="Zampolli J."/>
            <person name="Presti I."/>
            <person name="Cappelletti M."/>
            <person name="D'Ursi P."/>
            <person name="Orro A."/>
            <person name="Mezzelani A."/>
            <person name="Milanesi L."/>
        </authorList>
    </citation>
    <scope>NUCLEOTIDE SEQUENCE [LARGE SCALE GENOMIC DNA]</scope>
    <source>
        <strain evidence="9 10">R7</strain>
    </source>
</reference>
<feature type="transmembrane region" description="Helical" evidence="7">
    <location>
        <begin position="263"/>
        <end position="280"/>
    </location>
</feature>
<evidence type="ECO:0000313" key="9">
    <source>
        <dbReference type="EMBL" id="AII07597.1"/>
    </source>
</evidence>
<gene>
    <name evidence="9" type="ORF">EP51_24265</name>
</gene>
<feature type="transmembrane region" description="Helical" evidence="7">
    <location>
        <begin position="301"/>
        <end position="324"/>
    </location>
</feature>
<evidence type="ECO:0000256" key="1">
    <source>
        <dbReference type="ARBA" id="ARBA00004429"/>
    </source>
</evidence>
<name>A0A076EQX5_RHOOP</name>
<dbReference type="InterPro" id="IPR004681">
    <property type="entry name" value="TRAP_DctM"/>
</dbReference>
<evidence type="ECO:0000256" key="5">
    <source>
        <dbReference type="ARBA" id="ARBA00022989"/>
    </source>
</evidence>
<dbReference type="GO" id="GO:0005886">
    <property type="term" value="C:plasma membrane"/>
    <property type="evidence" value="ECO:0007669"/>
    <property type="project" value="UniProtKB-SubCell"/>
</dbReference>
<dbReference type="EMBL" id="CP008947">
    <property type="protein sequence ID" value="AII07597.1"/>
    <property type="molecule type" value="Genomic_DNA"/>
</dbReference>
<feature type="transmembrane region" description="Helical" evidence="7">
    <location>
        <begin position="29"/>
        <end position="48"/>
    </location>
</feature>
<keyword evidence="6 7" id="KW-0472">Membrane</keyword>
<dbReference type="Pfam" id="PF06808">
    <property type="entry name" value="DctM"/>
    <property type="match status" value="1"/>
</dbReference>
<evidence type="ECO:0000313" key="10">
    <source>
        <dbReference type="Proteomes" id="UP000028488"/>
    </source>
</evidence>
<feature type="transmembrane region" description="Helical" evidence="7">
    <location>
        <begin position="186"/>
        <end position="204"/>
    </location>
</feature>
<dbReference type="PANTHER" id="PTHR33362:SF2">
    <property type="entry name" value="TRAP TRANSPORTER LARGE PERMEASE PROTEIN"/>
    <property type="match status" value="1"/>
</dbReference>
<dbReference type="InterPro" id="IPR010656">
    <property type="entry name" value="DctM"/>
</dbReference>
<feature type="transmembrane region" description="Helical" evidence="7">
    <location>
        <begin position="423"/>
        <end position="444"/>
    </location>
</feature>
<feature type="transmembrane region" description="Helical" evidence="7">
    <location>
        <begin position="54"/>
        <end position="73"/>
    </location>
</feature>
<evidence type="ECO:0000256" key="3">
    <source>
        <dbReference type="ARBA" id="ARBA00022519"/>
    </source>
</evidence>
<evidence type="ECO:0000256" key="7">
    <source>
        <dbReference type="SAM" id="Phobius"/>
    </source>
</evidence>
<feature type="transmembrane region" description="Helical" evidence="7">
    <location>
        <begin position="225"/>
        <end position="243"/>
    </location>
</feature>
<dbReference type="GO" id="GO:0022857">
    <property type="term" value="F:transmembrane transporter activity"/>
    <property type="evidence" value="ECO:0007669"/>
    <property type="project" value="TreeGrafter"/>
</dbReference>
<evidence type="ECO:0000256" key="2">
    <source>
        <dbReference type="ARBA" id="ARBA00022475"/>
    </source>
</evidence>
<keyword evidence="5 7" id="KW-1133">Transmembrane helix</keyword>
<feature type="transmembrane region" description="Helical" evidence="7">
    <location>
        <begin position="336"/>
        <end position="356"/>
    </location>
</feature>